<protein>
    <submittedName>
        <fullName evidence="4">Fructose-bisphosphate aldolase</fullName>
    </submittedName>
</protein>
<comment type="caution">
    <text evidence="4">The sequence shown here is derived from an EMBL/GenBank/DDBJ whole genome shotgun (WGS) entry which is preliminary data.</text>
</comment>
<dbReference type="PROSITE" id="PS01054">
    <property type="entry name" value="TRANSALDOLASE_1"/>
    <property type="match status" value="1"/>
</dbReference>
<dbReference type="NCBIfam" id="NF009299">
    <property type="entry name" value="PRK12656.1"/>
    <property type="match status" value="1"/>
</dbReference>
<evidence type="ECO:0000256" key="3">
    <source>
        <dbReference type="ARBA" id="ARBA00023270"/>
    </source>
</evidence>
<dbReference type="Pfam" id="PF00923">
    <property type="entry name" value="TAL_FSA"/>
    <property type="match status" value="1"/>
</dbReference>
<dbReference type="PANTHER" id="PTHR10683">
    <property type="entry name" value="TRANSALDOLASE"/>
    <property type="match status" value="1"/>
</dbReference>
<dbReference type="FunFam" id="3.20.20.70:FF:000018">
    <property type="entry name" value="Probable transaldolase"/>
    <property type="match status" value="1"/>
</dbReference>
<dbReference type="InterPro" id="IPR033919">
    <property type="entry name" value="TSA/FSA_arc/bac"/>
</dbReference>
<dbReference type="Gene3D" id="3.20.20.70">
    <property type="entry name" value="Aldolase class I"/>
    <property type="match status" value="1"/>
</dbReference>
<dbReference type="InterPro" id="IPR018225">
    <property type="entry name" value="Transaldolase_AS"/>
</dbReference>
<gene>
    <name evidence="4" type="ORF">BU202_07805</name>
</gene>
<dbReference type="InterPro" id="IPR001585">
    <property type="entry name" value="TAL/FSA"/>
</dbReference>
<reference evidence="5" key="1">
    <citation type="submission" date="2016-12" db="EMBL/GenBank/DDBJ databases">
        <authorList>
            <person name="Gulvik C.A."/>
        </authorList>
    </citation>
    <scope>NUCLEOTIDE SEQUENCE [LARGE SCALE GENOMIC DNA]</scope>
    <source>
        <strain evidence="5">NED12-00049-6B</strain>
    </source>
</reference>
<dbReference type="SUPFAM" id="SSF51569">
    <property type="entry name" value="Aldolase"/>
    <property type="match status" value="1"/>
</dbReference>
<dbReference type="PANTHER" id="PTHR10683:SF28">
    <property type="entry name" value="TRANSALDOLASE C"/>
    <property type="match status" value="1"/>
</dbReference>
<proteinExistence type="predicted"/>
<dbReference type="AlphaFoldDB" id="A0A1Q8E6Y2"/>
<dbReference type="InterPro" id="IPR013785">
    <property type="entry name" value="Aldolase_TIM"/>
</dbReference>
<dbReference type="Proteomes" id="UP000186890">
    <property type="component" value="Unassembled WGS sequence"/>
</dbReference>
<dbReference type="EMBL" id="MSJM01000006">
    <property type="protein sequence ID" value="OLF47554.1"/>
    <property type="molecule type" value="Genomic_DNA"/>
</dbReference>
<evidence type="ECO:0000313" key="5">
    <source>
        <dbReference type="Proteomes" id="UP000186890"/>
    </source>
</evidence>
<keyword evidence="3" id="KW-0704">Schiff base</keyword>
<name>A0A1Q8E6Y2_9STRE</name>
<evidence type="ECO:0000256" key="1">
    <source>
        <dbReference type="ARBA" id="ARBA00004496"/>
    </source>
</evidence>
<comment type="subcellular location">
    <subcellularLocation>
        <location evidence="1">Cytoplasm</location>
    </subcellularLocation>
</comment>
<sequence>MKLLLDTANQEKIKEYLTYLPVSGVTTNPSILKKEGQLDFFEHMKGIRRLIGFERSLHVQVVAQDYEGMLADAHRLIEGIDDQIFIKVPVTKAGLQVIQTLKKAKLGVTATAIYTEMQALLALESGADFLAPYVNRISVLNGDATSLIAHVQQEIERTQSSTQILAASFKQVGQVLDAVHAGAGFVTLGTDVLDQLLAHPSIDKAVADFERDWDEAFGRKQV</sequence>
<dbReference type="GO" id="GO:0005975">
    <property type="term" value="P:carbohydrate metabolic process"/>
    <property type="evidence" value="ECO:0007669"/>
    <property type="project" value="InterPro"/>
</dbReference>
<keyword evidence="5" id="KW-1185">Reference proteome</keyword>
<dbReference type="CDD" id="cd00956">
    <property type="entry name" value="Transaldolase_FSA"/>
    <property type="match status" value="1"/>
</dbReference>
<organism evidence="4 5">
    <name type="scientific">Streptococcus cuniculi</name>
    <dbReference type="NCBI Taxonomy" id="1432788"/>
    <lineage>
        <taxon>Bacteria</taxon>
        <taxon>Bacillati</taxon>
        <taxon>Bacillota</taxon>
        <taxon>Bacilli</taxon>
        <taxon>Lactobacillales</taxon>
        <taxon>Streptococcaceae</taxon>
        <taxon>Streptococcus</taxon>
    </lineage>
</organism>
<keyword evidence="2" id="KW-0963">Cytoplasm</keyword>
<accession>A0A1Q8E6Y2</accession>
<dbReference type="GO" id="GO:0016832">
    <property type="term" value="F:aldehyde-lyase activity"/>
    <property type="evidence" value="ECO:0007669"/>
    <property type="project" value="InterPro"/>
</dbReference>
<evidence type="ECO:0000256" key="2">
    <source>
        <dbReference type="ARBA" id="ARBA00022490"/>
    </source>
</evidence>
<dbReference type="RefSeq" id="WP_075105230.1">
    <property type="nucleotide sequence ID" value="NZ_MSJM01000006.1"/>
</dbReference>
<dbReference type="GO" id="GO:0005737">
    <property type="term" value="C:cytoplasm"/>
    <property type="evidence" value="ECO:0007669"/>
    <property type="project" value="UniProtKB-SubCell"/>
</dbReference>
<evidence type="ECO:0000313" key="4">
    <source>
        <dbReference type="EMBL" id="OLF47554.1"/>
    </source>
</evidence>
<dbReference type="PROSITE" id="PS00958">
    <property type="entry name" value="TRANSALDOLASE_2"/>
    <property type="match status" value="1"/>
</dbReference>
<dbReference type="OrthoDB" id="9807051at2"/>